<feature type="domain" description="DUF1858" evidence="1">
    <location>
        <begin position="2"/>
        <end position="54"/>
    </location>
</feature>
<dbReference type="PANTHER" id="PTHR39341:SF1">
    <property type="entry name" value="DUF1858 DOMAIN-CONTAINING PROTEIN"/>
    <property type="match status" value="1"/>
</dbReference>
<dbReference type="InterPro" id="IPR015077">
    <property type="entry name" value="DUF1858"/>
</dbReference>
<protein>
    <submittedName>
        <fullName evidence="2">DUF1858 domain-containing protein</fullName>
    </submittedName>
</protein>
<evidence type="ECO:0000313" key="2">
    <source>
        <dbReference type="EMBL" id="MDX8336191.1"/>
    </source>
</evidence>
<accession>A0ABU4W9H7</accession>
<dbReference type="EMBL" id="JAVIKH010000007">
    <property type="protein sequence ID" value="MDX8336191.1"/>
    <property type="molecule type" value="Genomic_DNA"/>
</dbReference>
<dbReference type="RefSeq" id="WP_320313593.1">
    <property type="nucleotide sequence ID" value="NZ_JAVIKH010000007.1"/>
</dbReference>
<gene>
    <name evidence="2" type="ORF">RFV38_06755</name>
</gene>
<dbReference type="NCBIfam" id="TIGR03980">
    <property type="entry name" value="prismane_assoc"/>
    <property type="match status" value="1"/>
</dbReference>
<dbReference type="Gene3D" id="1.10.3910.10">
    <property type="entry name" value="SP0561-like"/>
    <property type="match status" value="1"/>
</dbReference>
<evidence type="ECO:0000313" key="3">
    <source>
        <dbReference type="Proteomes" id="UP001279681"/>
    </source>
</evidence>
<keyword evidence="3" id="KW-1185">Reference proteome</keyword>
<dbReference type="Pfam" id="PF08984">
    <property type="entry name" value="DUF1858"/>
    <property type="match status" value="1"/>
</dbReference>
<evidence type="ECO:0000259" key="1">
    <source>
        <dbReference type="Pfam" id="PF08984"/>
    </source>
</evidence>
<name>A0ABU4W9H7_9FUSO</name>
<dbReference type="InterPro" id="IPR023883">
    <property type="entry name" value="CHP03980_redox-disulphide"/>
</dbReference>
<reference evidence="3" key="1">
    <citation type="submission" date="2023-07" db="EMBL/GenBank/DDBJ databases">
        <authorList>
            <person name="Colorado M.A."/>
            <person name="Villamil L.M."/>
            <person name="Melo J.F."/>
            <person name="Rodriguez J.A."/>
            <person name="Ruiz R.Y."/>
        </authorList>
    </citation>
    <scope>NUCLEOTIDE SEQUENCE [LARGE SCALE GENOMIC DNA]</scope>
    <source>
        <strain evidence="3">C33</strain>
    </source>
</reference>
<dbReference type="InterPro" id="IPR038062">
    <property type="entry name" value="ScdA-like_N_sf"/>
</dbReference>
<comment type="caution">
    <text evidence="2">The sequence shown here is derived from an EMBL/GenBank/DDBJ whole genome shotgun (WGS) entry which is preliminary data.</text>
</comment>
<dbReference type="Proteomes" id="UP001279681">
    <property type="component" value="Unassembled WGS sequence"/>
</dbReference>
<sequence>MITKDTIIAEIIEQKPNAISIFMSYGMGCIGCPSAQLEKLEDACEIHGIDLEEILEKLNKV</sequence>
<organism evidence="2 3">
    <name type="scientific">Candidatus Cetobacterium colombiensis</name>
    <dbReference type="NCBI Taxonomy" id="3073100"/>
    <lineage>
        <taxon>Bacteria</taxon>
        <taxon>Fusobacteriati</taxon>
        <taxon>Fusobacteriota</taxon>
        <taxon>Fusobacteriia</taxon>
        <taxon>Fusobacteriales</taxon>
        <taxon>Fusobacteriaceae</taxon>
        <taxon>Cetobacterium</taxon>
    </lineage>
</organism>
<dbReference type="PANTHER" id="PTHR39341">
    <property type="entry name" value="BSL7085 PROTEIN"/>
    <property type="match status" value="1"/>
</dbReference>
<dbReference type="SUPFAM" id="SSF140683">
    <property type="entry name" value="SP0561-like"/>
    <property type="match status" value="1"/>
</dbReference>
<proteinExistence type="predicted"/>